<reference evidence="7 8" key="1">
    <citation type="submission" date="2024-11" db="EMBL/GenBank/DDBJ databases">
        <authorList>
            <person name="Kaparullina E.N."/>
            <person name="Delegan Y.A."/>
            <person name="Doronina N.V."/>
        </authorList>
    </citation>
    <scope>NUCLEOTIDE SEQUENCE [LARGE SCALE GENOMIC DNA]</scope>
    <source>
        <strain evidence="7 8">7sh_L</strain>
    </source>
</reference>
<comment type="function">
    <text evidence="1 5">Hydrolyzes diadenosine 5',5'''-P1,P4-tetraphosphate to yield ADP.</text>
</comment>
<dbReference type="InterPro" id="IPR004843">
    <property type="entry name" value="Calcineurin-like_PHP"/>
</dbReference>
<feature type="domain" description="Calcineurin-like phosphoesterase" evidence="6">
    <location>
        <begin position="4"/>
        <end position="122"/>
    </location>
</feature>
<dbReference type="RefSeq" id="WP_400881137.1">
    <property type="nucleotide sequence ID" value="NZ_JBIWXY010000001.1"/>
</dbReference>
<dbReference type="Proteomes" id="UP001617669">
    <property type="component" value="Unassembled WGS sequence"/>
</dbReference>
<evidence type="ECO:0000259" key="6">
    <source>
        <dbReference type="Pfam" id="PF00149"/>
    </source>
</evidence>
<dbReference type="PANTHER" id="PTHR40942">
    <property type="match status" value="1"/>
</dbReference>
<dbReference type="PIRSF" id="PIRSF000903">
    <property type="entry name" value="B5n-ttraPtase_sm"/>
    <property type="match status" value="1"/>
</dbReference>
<gene>
    <name evidence="5" type="primary">apaH</name>
    <name evidence="7" type="ORF">ACIKP9_07530</name>
</gene>
<dbReference type="Pfam" id="PF00149">
    <property type="entry name" value="Metallophos"/>
    <property type="match status" value="1"/>
</dbReference>
<keyword evidence="3 5" id="KW-0378">Hydrolase</keyword>
<dbReference type="GO" id="GO:0008803">
    <property type="term" value="F:bis(5'-nucleosyl)-tetraphosphatase (symmetrical) activity"/>
    <property type="evidence" value="ECO:0007669"/>
    <property type="project" value="UniProtKB-EC"/>
</dbReference>
<dbReference type="InterPro" id="IPR029052">
    <property type="entry name" value="Metallo-depent_PP-like"/>
</dbReference>
<protein>
    <recommendedName>
        <fullName evidence="5">Bis(5'-nucleosyl)-tetraphosphatase, symmetrical</fullName>
        <ecNumber evidence="5">3.6.1.41</ecNumber>
    </recommendedName>
    <alternativeName>
        <fullName evidence="5">Ap4A hydrolase</fullName>
    </alternativeName>
    <alternativeName>
        <fullName evidence="5">Diadenosine 5',5'''-P1,P4-tetraphosphate pyrophosphohydrolase</fullName>
    </alternativeName>
    <alternativeName>
        <fullName evidence="5">Diadenosine tetraphosphatase</fullName>
    </alternativeName>
</protein>
<name>A0ABW8GKZ9_9PROT</name>
<accession>A0ABW8GKZ9</accession>
<evidence type="ECO:0000313" key="8">
    <source>
        <dbReference type="Proteomes" id="UP001617669"/>
    </source>
</evidence>
<evidence type="ECO:0000256" key="5">
    <source>
        <dbReference type="HAMAP-Rule" id="MF_00199"/>
    </source>
</evidence>
<dbReference type="PANTHER" id="PTHR40942:SF4">
    <property type="entry name" value="CYTOCHROME C5"/>
    <property type="match status" value="1"/>
</dbReference>
<evidence type="ECO:0000256" key="1">
    <source>
        <dbReference type="ARBA" id="ARBA00003413"/>
    </source>
</evidence>
<evidence type="ECO:0000313" key="7">
    <source>
        <dbReference type="EMBL" id="MFJ5446076.1"/>
    </source>
</evidence>
<evidence type="ECO:0000256" key="2">
    <source>
        <dbReference type="ARBA" id="ARBA00005419"/>
    </source>
</evidence>
<keyword evidence="8" id="KW-1185">Reference proteome</keyword>
<evidence type="ECO:0000256" key="4">
    <source>
        <dbReference type="ARBA" id="ARBA00049417"/>
    </source>
</evidence>
<dbReference type="EMBL" id="JBIWXY010000001">
    <property type="protein sequence ID" value="MFJ5446076.1"/>
    <property type="molecule type" value="Genomic_DNA"/>
</dbReference>
<dbReference type="CDD" id="cd07422">
    <property type="entry name" value="MPP_ApaH"/>
    <property type="match status" value="1"/>
</dbReference>
<dbReference type="HAMAP" id="MF_00199">
    <property type="entry name" value="ApaH"/>
    <property type="match status" value="1"/>
</dbReference>
<comment type="similarity">
    <text evidence="2 5">Belongs to the Ap4A hydrolase family.</text>
</comment>
<dbReference type="EC" id="3.6.1.41" evidence="5"/>
<organism evidence="7 8">
    <name type="scientific">Methylobacillus methanolivorans</name>
    <dbReference type="NCBI Taxonomy" id="1848927"/>
    <lineage>
        <taxon>Bacteria</taxon>
        <taxon>Pseudomonadati</taxon>
        <taxon>Pseudomonadota</taxon>
        <taxon>Betaproteobacteria</taxon>
        <taxon>Nitrosomonadales</taxon>
        <taxon>Methylophilaceae</taxon>
        <taxon>Methylobacillus</taxon>
    </lineage>
</organism>
<comment type="caution">
    <text evidence="7">The sequence shown here is derived from an EMBL/GenBank/DDBJ whole genome shotgun (WGS) entry which is preliminary data.</text>
</comment>
<evidence type="ECO:0000256" key="3">
    <source>
        <dbReference type="ARBA" id="ARBA00022801"/>
    </source>
</evidence>
<dbReference type="SUPFAM" id="SSF56300">
    <property type="entry name" value="Metallo-dependent phosphatases"/>
    <property type="match status" value="1"/>
</dbReference>
<sequence>MATYAIGDIQGCYHSFLSLLDLIQFDASKDQLWLVGDLINRGSGSLETLRWAKANESSLVMVLGNHDLHTLAVAEGFVRAHRSDTVQPIFDAPDRAELLDWLRLRPMIHADGELVMVHAGLLPQWEAGQALELGQEVEAALRGDGYHSFLAHMYGNYPLRWDDGLQGMDRLRMITNAMTRLRVCKRDGEMDFHFKGELVDMPADTMPWFDVPARQSADSTVIFGHWSALGLQQRDNLYALDTGCLWGGQLTALRLEDRKTFQVPCHPADGPRAIKGS</sequence>
<dbReference type="NCBIfam" id="NF001204">
    <property type="entry name" value="PRK00166.1"/>
    <property type="match status" value="1"/>
</dbReference>
<dbReference type="InterPro" id="IPR004617">
    <property type="entry name" value="ApaH"/>
</dbReference>
<comment type="catalytic activity">
    <reaction evidence="4 5">
        <text>P(1),P(4)-bis(5'-adenosyl) tetraphosphate + H2O = 2 ADP + 2 H(+)</text>
        <dbReference type="Rhea" id="RHEA:24252"/>
        <dbReference type="ChEBI" id="CHEBI:15377"/>
        <dbReference type="ChEBI" id="CHEBI:15378"/>
        <dbReference type="ChEBI" id="CHEBI:58141"/>
        <dbReference type="ChEBI" id="CHEBI:456216"/>
        <dbReference type="EC" id="3.6.1.41"/>
    </reaction>
</comment>
<dbReference type="NCBIfam" id="TIGR00668">
    <property type="entry name" value="apaH"/>
    <property type="match status" value="1"/>
</dbReference>
<dbReference type="Gene3D" id="3.60.21.10">
    <property type="match status" value="1"/>
</dbReference>
<proteinExistence type="inferred from homology"/>